<name>M5DNU1_9GAMM</name>
<gene>
    <name evidence="1" type="ORF">TOL_1192</name>
</gene>
<dbReference type="KEGG" id="tol:TOL_1192"/>
<dbReference type="HOGENOM" id="CLU_3067147_0_0_6"/>
<reference evidence="1 2" key="1">
    <citation type="journal article" date="2013" name="Genome Announc.">
        <title>Genome Sequence of Thalassolituus oleivorans MIL-1 (DSM 14913T).</title>
        <authorList>
            <person name="Golyshin P.N."/>
            <person name="Werner J."/>
            <person name="Chernikova T.N."/>
            <person name="Tran H."/>
            <person name="Ferrer M."/>
            <person name="Yakimov M.M."/>
            <person name="Teeling H."/>
            <person name="Golyshina O.V."/>
        </authorList>
    </citation>
    <scope>NUCLEOTIDE SEQUENCE [LARGE SCALE GENOMIC DNA]</scope>
    <source>
        <strain evidence="1 2">MIL-1</strain>
    </source>
</reference>
<dbReference type="AlphaFoldDB" id="M5DNU1"/>
<keyword evidence="2" id="KW-1185">Reference proteome</keyword>
<protein>
    <submittedName>
        <fullName evidence="1">Uncharacterized protein</fullName>
    </submittedName>
</protein>
<evidence type="ECO:0000313" key="1">
    <source>
        <dbReference type="EMBL" id="CCU71620.1"/>
    </source>
</evidence>
<evidence type="ECO:0000313" key="2">
    <source>
        <dbReference type="Proteomes" id="UP000011866"/>
    </source>
</evidence>
<sequence>MVTSRIFVIWLYALSVDHLVTLTGSTVQSPTNYLLTLLYQWPQNFVSYDLSEH</sequence>
<proteinExistence type="predicted"/>
<dbReference type="EMBL" id="HF680312">
    <property type="protein sequence ID" value="CCU71620.1"/>
    <property type="molecule type" value="Genomic_DNA"/>
</dbReference>
<organism evidence="1 2">
    <name type="scientific">Thalassolituus oleivorans MIL-1</name>
    <dbReference type="NCBI Taxonomy" id="1298593"/>
    <lineage>
        <taxon>Bacteria</taxon>
        <taxon>Pseudomonadati</taxon>
        <taxon>Pseudomonadota</taxon>
        <taxon>Gammaproteobacteria</taxon>
        <taxon>Oceanospirillales</taxon>
        <taxon>Oceanospirillaceae</taxon>
        <taxon>Thalassolituus</taxon>
    </lineage>
</organism>
<accession>M5DNU1</accession>
<dbReference type="Proteomes" id="UP000011866">
    <property type="component" value="Chromosome"/>
</dbReference>